<accession>T1FFA6</accession>
<dbReference type="SUPFAM" id="SSF56219">
    <property type="entry name" value="DNase I-like"/>
    <property type="match status" value="1"/>
</dbReference>
<dbReference type="Proteomes" id="UP000015101">
    <property type="component" value="Unassembled WGS sequence"/>
</dbReference>
<dbReference type="Pfam" id="PF03372">
    <property type="entry name" value="Exo_endo_phos"/>
    <property type="match status" value="1"/>
</dbReference>
<dbReference type="EMBL" id="AMQM01007060">
    <property type="status" value="NOT_ANNOTATED_CDS"/>
    <property type="molecule type" value="Genomic_DNA"/>
</dbReference>
<dbReference type="GeneID" id="20207505"/>
<name>T1FFA6_HELRO</name>
<reference evidence="4" key="1">
    <citation type="submission" date="2012-12" db="EMBL/GenBank/DDBJ databases">
        <authorList>
            <person name="Hellsten U."/>
            <person name="Grimwood J."/>
            <person name="Chapman J.A."/>
            <person name="Shapiro H."/>
            <person name="Aerts A."/>
            <person name="Otillar R.P."/>
            <person name="Terry A.Y."/>
            <person name="Boore J.L."/>
            <person name="Simakov O."/>
            <person name="Marletaz F."/>
            <person name="Cho S.-J."/>
            <person name="Edsinger-Gonzales E."/>
            <person name="Havlak P."/>
            <person name="Kuo D.-H."/>
            <person name="Larsson T."/>
            <person name="Lv J."/>
            <person name="Arendt D."/>
            <person name="Savage R."/>
            <person name="Osoegawa K."/>
            <person name="de Jong P."/>
            <person name="Lindberg D.R."/>
            <person name="Seaver E.C."/>
            <person name="Weisblat D.A."/>
            <person name="Putnam N.H."/>
            <person name="Grigoriev I.V."/>
            <person name="Rokhsar D.S."/>
        </authorList>
    </citation>
    <scope>NUCLEOTIDE SEQUENCE</scope>
</reference>
<dbReference type="InParanoid" id="T1FFA6"/>
<evidence type="ECO:0000313" key="2">
    <source>
        <dbReference type="EMBL" id="ESN94873.1"/>
    </source>
</evidence>
<dbReference type="EMBL" id="KB097558">
    <property type="protein sequence ID" value="ESN94873.1"/>
    <property type="molecule type" value="Genomic_DNA"/>
</dbReference>
<evidence type="ECO:0000313" key="3">
    <source>
        <dbReference type="EnsemblMetazoa" id="HelroP179973"/>
    </source>
</evidence>
<evidence type="ECO:0000259" key="1">
    <source>
        <dbReference type="Pfam" id="PF03372"/>
    </source>
</evidence>
<dbReference type="InterPro" id="IPR005135">
    <property type="entry name" value="Endo/exonuclease/phosphatase"/>
</dbReference>
<dbReference type="PANTHER" id="PTHR33776">
    <property type="entry name" value="ENDO/EXONUCLEASE/PHOSPHATASE DOMAIN-CONTAINING PROTEIN"/>
    <property type="match status" value="1"/>
</dbReference>
<keyword evidence="4" id="KW-1185">Reference proteome</keyword>
<protein>
    <recommendedName>
        <fullName evidence="1">Endonuclease/exonuclease/phosphatase domain-containing protein</fullName>
    </recommendedName>
</protein>
<dbReference type="eggNOG" id="ENOG502SUMF">
    <property type="taxonomic scope" value="Eukaryota"/>
</dbReference>
<dbReference type="EnsemblMetazoa" id="HelroT179973">
    <property type="protein sequence ID" value="HelroP179973"/>
    <property type="gene ID" value="HelroG179973"/>
</dbReference>
<dbReference type="Gene3D" id="3.60.10.10">
    <property type="entry name" value="Endonuclease/exonuclease/phosphatase"/>
    <property type="match status" value="1"/>
</dbReference>
<reference evidence="3" key="3">
    <citation type="submission" date="2015-06" db="UniProtKB">
        <authorList>
            <consortium name="EnsemblMetazoa"/>
        </authorList>
    </citation>
    <scope>IDENTIFICATION</scope>
</reference>
<dbReference type="HOGENOM" id="CLU_761367_0_0_1"/>
<sequence>MSIAKLKFNRLELLSLNCRKFVVPRKVRKTLFTHRLWKPSKERGWFNKITRCLLNEAKSECESDQYSNKCLKIAEININGLGKKYTFVKDIITDHEIDIMAVCESRHSSSEDVVLRRMVPEGYCCLDVARKVNDDKVIKGIAPVGGGVAVVVRESMKPTMIELVHDLKTFEYICISRFPKKFKRVLLLNIYRPGSQQVTNCFYTEIQLIFEGLEMQHGHIIITGDLNIHFEDETNSHDMRLLTLMDAFGYKQHVMSSTHVLGGTLDVIITKENEIIKTVDVLPPTLSDHGLVLAEFVIAVDRSIPVLTKLIRSFKKFDKQIFQKELLDSDLCCFCSGRSTETAILKVRMTEYRNITLRVEIIKS</sequence>
<dbReference type="PANTHER" id="PTHR33776:SF3">
    <property type="entry name" value="PHD-TYPE DOMAIN-CONTAINING PROTEIN"/>
    <property type="match status" value="1"/>
</dbReference>
<gene>
    <name evidence="3" type="primary">20207505</name>
    <name evidence="2" type="ORF">HELRODRAFT_179973</name>
</gene>
<dbReference type="KEGG" id="hro:HELRODRAFT_179973"/>
<proteinExistence type="predicted"/>
<dbReference type="RefSeq" id="XP_009027001.1">
    <property type="nucleotide sequence ID" value="XM_009028753.1"/>
</dbReference>
<dbReference type="AlphaFoldDB" id="T1FFA6"/>
<organism evidence="3 4">
    <name type="scientific">Helobdella robusta</name>
    <name type="common">Californian leech</name>
    <dbReference type="NCBI Taxonomy" id="6412"/>
    <lineage>
        <taxon>Eukaryota</taxon>
        <taxon>Metazoa</taxon>
        <taxon>Spiralia</taxon>
        <taxon>Lophotrochozoa</taxon>
        <taxon>Annelida</taxon>
        <taxon>Clitellata</taxon>
        <taxon>Hirudinea</taxon>
        <taxon>Rhynchobdellida</taxon>
        <taxon>Glossiphoniidae</taxon>
        <taxon>Helobdella</taxon>
    </lineage>
</organism>
<dbReference type="GO" id="GO:0003824">
    <property type="term" value="F:catalytic activity"/>
    <property type="evidence" value="ECO:0007669"/>
    <property type="project" value="InterPro"/>
</dbReference>
<reference evidence="2 4" key="2">
    <citation type="journal article" date="2013" name="Nature">
        <title>Insights into bilaterian evolution from three spiralian genomes.</title>
        <authorList>
            <person name="Simakov O."/>
            <person name="Marletaz F."/>
            <person name="Cho S.J."/>
            <person name="Edsinger-Gonzales E."/>
            <person name="Havlak P."/>
            <person name="Hellsten U."/>
            <person name="Kuo D.H."/>
            <person name="Larsson T."/>
            <person name="Lv J."/>
            <person name="Arendt D."/>
            <person name="Savage R."/>
            <person name="Osoegawa K."/>
            <person name="de Jong P."/>
            <person name="Grimwood J."/>
            <person name="Chapman J.A."/>
            <person name="Shapiro H."/>
            <person name="Aerts A."/>
            <person name="Otillar R.P."/>
            <person name="Terry A.Y."/>
            <person name="Boore J.L."/>
            <person name="Grigoriev I.V."/>
            <person name="Lindberg D.R."/>
            <person name="Seaver E.C."/>
            <person name="Weisblat D.A."/>
            <person name="Putnam N.H."/>
            <person name="Rokhsar D.S."/>
        </authorList>
    </citation>
    <scope>NUCLEOTIDE SEQUENCE</scope>
</reference>
<dbReference type="CTD" id="20207505"/>
<feature type="domain" description="Endonuclease/exonuclease/phosphatase" evidence="1">
    <location>
        <begin position="77"/>
        <end position="289"/>
    </location>
</feature>
<dbReference type="InterPro" id="IPR036691">
    <property type="entry name" value="Endo/exonu/phosph_ase_sf"/>
</dbReference>
<evidence type="ECO:0000313" key="4">
    <source>
        <dbReference type="Proteomes" id="UP000015101"/>
    </source>
</evidence>
<dbReference type="OrthoDB" id="10072198at2759"/>